<dbReference type="GO" id="GO:0046983">
    <property type="term" value="F:protein dimerization activity"/>
    <property type="evidence" value="ECO:0007669"/>
    <property type="project" value="InterPro"/>
</dbReference>
<dbReference type="InterPro" id="IPR018540">
    <property type="entry name" value="Spo0E-like"/>
</dbReference>
<evidence type="ECO:0000313" key="2">
    <source>
        <dbReference type="Proteomes" id="UP000661691"/>
    </source>
</evidence>
<name>A0A926N8S2_9BACL</name>
<dbReference type="Pfam" id="PF09388">
    <property type="entry name" value="SpoOE-like"/>
    <property type="match status" value="1"/>
</dbReference>
<dbReference type="EMBL" id="JACXAH010000002">
    <property type="protein sequence ID" value="MBD1370900.1"/>
    <property type="molecule type" value="Genomic_DNA"/>
</dbReference>
<protein>
    <submittedName>
        <fullName evidence="1">Aspartyl-phosphate phosphatase Spo0E family protein</fullName>
    </submittedName>
</protein>
<dbReference type="RefSeq" id="WP_191139371.1">
    <property type="nucleotide sequence ID" value="NZ_JACXAG020000002.1"/>
</dbReference>
<organism evidence="1 2">
    <name type="scientific">Polycladospora coralii</name>
    <dbReference type="NCBI Taxonomy" id="2771432"/>
    <lineage>
        <taxon>Bacteria</taxon>
        <taxon>Bacillati</taxon>
        <taxon>Bacillota</taxon>
        <taxon>Bacilli</taxon>
        <taxon>Bacillales</taxon>
        <taxon>Thermoactinomycetaceae</taxon>
        <taxon>Polycladospora</taxon>
    </lineage>
</organism>
<dbReference type="Proteomes" id="UP000661691">
    <property type="component" value="Unassembled WGS sequence"/>
</dbReference>
<accession>A0A926N8S2</accession>
<reference evidence="1" key="1">
    <citation type="submission" date="2020-09" db="EMBL/GenBank/DDBJ databases">
        <title>A novel bacterium of genus Hazenella, isolated from South China Sea.</title>
        <authorList>
            <person name="Huang H."/>
            <person name="Mo K."/>
            <person name="Hu Y."/>
        </authorList>
    </citation>
    <scope>NUCLEOTIDE SEQUENCE</scope>
    <source>
        <strain evidence="1">IB182357</strain>
    </source>
</reference>
<sequence length="85" mass="9812">MDLEEQIEGLRMEMEDTAMRLGLGHPKVYQLSLELDRLHNLWEKEKQGQVCLYAFGTHDSKIKEPAVGEWVHLMVVVSEAKSPVY</sequence>
<dbReference type="AlphaFoldDB" id="A0A926N8S2"/>
<keyword evidence="2" id="KW-1185">Reference proteome</keyword>
<dbReference type="InterPro" id="IPR037208">
    <property type="entry name" value="Spo0E-like_sf"/>
</dbReference>
<dbReference type="InterPro" id="IPR036638">
    <property type="entry name" value="HLH_DNA-bd_sf"/>
</dbReference>
<gene>
    <name evidence="1" type="ORF">IC620_00800</name>
</gene>
<dbReference type="GO" id="GO:0043937">
    <property type="term" value="P:regulation of sporulation"/>
    <property type="evidence" value="ECO:0007669"/>
    <property type="project" value="InterPro"/>
</dbReference>
<dbReference type="Gene3D" id="4.10.280.10">
    <property type="entry name" value="Helix-loop-helix DNA-binding domain"/>
    <property type="match status" value="1"/>
</dbReference>
<evidence type="ECO:0000313" key="1">
    <source>
        <dbReference type="EMBL" id="MBD1370900.1"/>
    </source>
</evidence>
<comment type="caution">
    <text evidence="1">The sequence shown here is derived from an EMBL/GenBank/DDBJ whole genome shotgun (WGS) entry which is preliminary data.</text>
</comment>
<proteinExistence type="predicted"/>
<dbReference type="SUPFAM" id="SSF140500">
    <property type="entry name" value="BAS1536-like"/>
    <property type="match status" value="1"/>
</dbReference>